<evidence type="ECO:0000313" key="13">
    <source>
        <dbReference type="Proteomes" id="UP001465755"/>
    </source>
</evidence>
<comment type="caution">
    <text evidence="12">The sequence shown here is derived from an EMBL/GenBank/DDBJ whole genome shotgun (WGS) entry which is preliminary data.</text>
</comment>
<dbReference type="InterPro" id="IPR045879">
    <property type="entry name" value="B561A"/>
</dbReference>
<dbReference type="PROSITE" id="PS50836">
    <property type="entry name" value="DOMON"/>
    <property type="match status" value="1"/>
</dbReference>
<feature type="signal peptide" evidence="9">
    <location>
        <begin position="1"/>
        <end position="29"/>
    </location>
</feature>
<proteinExistence type="predicted"/>
<keyword evidence="4" id="KW-0249">Electron transport</keyword>
<dbReference type="PANTHER" id="PTHR47281:SF1">
    <property type="entry name" value="OS09G0557700 PROTEIN"/>
    <property type="match status" value="1"/>
</dbReference>
<feature type="compositionally biased region" description="Basic and acidic residues" evidence="7">
    <location>
        <begin position="488"/>
        <end position="509"/>
    </location>
</feature>
<feature type="transmembrane region" description="Helical" evidence="8">
    <location>
        <begin position="325"/>
        <end position="346"/>
    </location>
</feature>
<dbReference type="SMART" id="SM00665">
    <property type="entry name" value="B561"/>
    <property type="match status" value="1"/>
</dbReference>
<evidence type="ECO:0000256" key="4">
    <source>
        <dbReference type="ARBA" id="ARBA00022982"/>
    </source>
</evidence>
<accession>A0AAW1P0J3</accession>
<feature type="region of interest" description="Disordered" evidence="7">
    <location>
        <begin position="483"/>
        <end position="513"/>
    </location>
</feature>
<evidence type="ECO:0000256" key="8">
    <source>
        <dbReference type="SAM" id="Phobius"/>
    </source>
</evidence>
<name>A0AAW1P0J3_9CHLO</name>
<evidence type="ECO:0000256" key="6">
    <source>
        <dbReference type="ARBA" id="ARBA00023136"/>
    </source>
</evidence>
<reference evidence="12 13" key="1">
    <citation type="journal article" date="2024" name="Nat. Commun.">
        <title>Phylogenomics reveals the evolutionary origins of lichenization in chlorophyte algae.</title>
        <authorList>
            <person name="Puginier C."/>
            <person name="Libourel C."/>
            <person name="Otte J."/>
            <person name="Skaloud P."/>
            <person name="Haon M."/>
            <person name="Grisel S."/>
            <person name="Petersen M."/>
            <person name="Berrin J.G."/>
            <person name="Delaux P.M."/>
            <person name="Dal Grande F."/>
            <person name="Keller J."/>
        </authorList>
    </citation>
    <scope>NUCLEOTIDE SEQUENCE [LARGE SCALE GENOMIC DNA]</scope>
    <source>
        <strain evidence="12 13">SAG 2036</strain>
    </source>
</reference>
<dbReference type="AlphaFoldDB" id="A0AAW1P0J3"/>
<dbReference type="SMART" id="SM00664">
    <property type="entry name" value="DoH"/>
    <property type="match status" value="1"/>
</dbReference>
<comment type="subcellular location">
    <subcellularLocation>
        <location evidence="1">Membrane</location>
    </subcellularLocation>
</comment>
<evidence type="ECO:0008006" key="14">
    <source>
        <dbReference type="Google" id="ProtNLM"/>
    </source>
</evidence>
<protein>
    <recommendedName>
        <fullName evidence="14">Cytochrome b561 domain-containing protein</fullName>
    </recommendedName>
</protein>
<evidence type="ECO:0000256" key="9">
    <source>
        <dbReference type="SAM" id="SignalP"/>
    </source>
</evidence>
<evidence type="ECO:0000256" key="5">
    <source>
        <dbReference type="ARBA" id="ARBA00022989"/>
    </source>
</evidence>
<keyword evidence="9" id="KW-0732">Signal</keyword>
<feature type="region of interest" description="Disordered" evidence="7">
    <location>
        <begin position="536"/>
        <end position="587"/>
    </location>
</feature>
<evidence type="ECO:0000256" key="3">
    <source>
        <dbReference type="ARBA" id="ARBA00022692"/>
    </source>
</evidence>
<keyword evidence="6 8" id="KW-0472">Membrane</keyword>
<evidence type="ECO:0000256" key="2">
    <source>
        <dbReference type="ARBA" id="ARBA00022448"/>
    </source>
</evidence>
<keyword evidence="5 8" id="KW-1133">Transmembrane helix</keyword>
<evidence type="ECO:0000313" key="12">
    <source>
        <dbReference type="EMBL" id="KAK9799723.1"/>
    </source>
</evidence>
<keyword evidence="3 8" id="KW-0812">Transmembrane</keyword>
<feature type="domain" description="DOMON" evidence="10">
    <location>
        <begin position="120"/>
        <end position="254"/>
    </location>
</feature>
<evidence type="ECO:0000259" key="10">
    <source>
        <dbReference type="PROSITE" id="PS50836"/>
    </source>
</evidence>
<dbReference type="CDD" id="cd08760">
    <property type="entry name" value="Cyt_b561_FRRS1_like"/>
    <property type="match status" value="1"/>
</dbReference>
<evidence type="ECO:0000259" key="11">
    <source>
        <dbReference type="PROSITE" id="PS50939"/>
    </source>
</evidence>
<feature type="transmembrane region" description="Helical" evidence="8">
    <location>
        <begin position="392"/>
        <end position="417"/>
    </location>
</feature>
<keyword evidence="2" id="KW-0813">Transport</keyword>
<feature type="transmembrane region" description="Helical" evidence="8">
    <location>
        <begin position="352"/>
        <end position="371"/>
    </location>
</feature>
<evidence type="ECO:0000256" key="7">
    <source>
        <dbReference type="SAM" id="MobiDB-lite"/>
    </source>
</evidence>
<feature type="transmembrane region" description="Helical" evidence="8">
    <location>
        <begin position="293"/>
        <end position="313"/>
    </location>
</feature>
<gene>
    <name evidence="12" type="ORF">WJX73_004470</name>
</gene>
<dbReference type="EMBL" id="JALJOQ010000088">
    <property type="protein sequence ID" value="KAK9799723.1"/>
    <property type="molecule type" value="Genomic_DNA"/>
</dbReference>
<feature type="chain" id="PRO_5043990879" description="Cytochrome b561 domain-containing protein" evidence="9">
    <location>
        <begin position="30"/>
        <end position="587"/>
    </location>
</feature>
<feature type="transmembrane region" description="Helical" evidence="8">
    <location>
        <begin position="429"/>
        <end position="448"/>
    </location>
</feature>
<dbReference type="GO" id="GO:0016020">
    <property type="term" value="C:membrane"/>
    <property type="evidence" value="ECO:0007669"/>
    <property type="project" value="UniProtKB-SubCell"/>
</dbReference>
<dbReference type="InterPro" id="IPR005018">
    <property type="entry name" value="DOMON_domain"/>
</dbReference>
<keyword evidence="13" id="KW-1185">Reference proteome</keyword>
<feature type="domain" description="Cytochrome b561" evidence="11">
    <location>
        <begin position="246"/>
        <end position="454"/>
    </location>
</feature>
<dbReference type="Proteomes" id="UP001465755">
    <property type="component" value="Unassembled WGS sequence"/>
</dbReference>
<dbReference type="InterPro" id="IPR006593">
    <property type="entry name" value="Cyt_b561/ferric_Rdtase_TM"/>
</dbReference>
<dbReference type="PROSITE" id="PS50939">
    <property type="entry name" value="CYTOCHROME_B561"/>
    <property type="match status" value="1"/>
</dbReference>
<dbReference type="Gene3D" id="1.20.120.1770">
    <property type="match status" value="1"/>
</dbReference>
<sequence>MGLAAVVSSQRSIPLALLTLLIATSSCLPSSLGVSASAAPKDGLEATRFAAGSASDSALPNASQQGPYRALGQLVGAVSGAVRSLLQTPTLGDCTGSVITGEYQRCFMVIGLDDRGPPAHKHWVHWSTDPSTQLGDGMLFAVEVNGTAGSDGQLMAPGWAGLGWSPGAPVNHPPQMINATAVFGYIDSSGNSKVAPYLLHKKGILDILEGPAAFGITNASVEVTADMHLVVRFRRAYDTLFKPGAVLRMITAHHHVFHGFIQHNHRAGLLFNMTGQGSMQVVPTRLKSTDVDAHAWCMFVAFGVLIPLGIMWARYCKGVMQKWYLVHLGTQCLGLAVALTGFLIAVIRFRPIPAGLAHFQLGVAVITITLLQPLNSIPRLTMHHTHVMRSKWWAYLHWMLGRVAVVFAWVNMFLGIARYRSWFSDLGDWAAITLACYLGAIVLVCLILEADLWSQGAEEHAIENDEINAKIAVLQERAQGSPYTDLGSADHKGQGDAEHPQPQLDHDDLLDQFAPPLPERTSRSFLLSTPSLRSSFQIREPESDVPYTNYSHTDNDTGTHTTGTATSTRSPGAGQSDLKYVSDFTYD</sequence>
<dbReference type="PANTHER" id="PTHR47281">
    <property type="entry name" value="OS09G0557700 PROTEIN"/>
    <property type="match status" value="1"/>
</dbReference>
<feature type="compositionally biased region" description="Low complexity" evidence="7">
    <location>
        <begin position="556"/>
        <end position="568"/>
    </location>
</feature>
<organism evidence="12 13">
    <name type="scientific">Symbiochloris irregularis</name>
    <dbReference type="NCBI Taxonomy" id="706552"/>
    <lineage>
        <taxon>Eukaryota</taxon>
        <taxon>Viridiplantae</taxon>
        <taxon>Chlorophyta</taxon>
        <taxon>core chlorophytes</taxon>
        <taxon>Trebouxiophyceae</taxon>
        <taxon>Trebouxiales</taxon>
        <taxon>Trebouxiaceae</taxon>
        <taxon>Symbiochloris</taxon>
    </lineage>
</organism>
<evidence type="ECO:0000256" key="1">
    <source>
        <dbReference type="ARBA" id="ARBA00004370"/>
    </source>
</evidence>